<feature type="chain" id="PRO_5022899977" evidence="7">
    <location>
        <begin position="32"/>
        <end position="414"/>
    </location>
</feature>
<dbReference type="InterPro" id="IPR003689">
    <property type="entry name" value="ZIP"/>
</dbReference>
<dbReference type="GO" id="GO:0005385">
    <property type="term" value="F:zinc ion transmembrane transporter activity"/>
    <property type="evidence" value="ECO:0007669"/>
    <property type="project" value="TreeGrafter"/>
</dbReference>
<evidence type="ECO:0000313" key="9">
    <source>
        <dbReference type="Proteomes" id="UP000325440"/>
    </source>
</evidence>
<evidence type="ECO:0000256" key="3">
    <source>
        <dbReference type="ARBA" id="ARBA00022692"/>
    </source>
</evidence>
<protein>
    <submittedName>
        <fullName evidence="8">Zinc/iron permease</fullName>
    </submittedName>
</protein>
<proteinExistence type="inferred from homology"/>
<feature type="signal peptide" evidence="7">
    <location>
        <begin position="1"/>
        <end position="31"/>
    </location>
</feature>
<dbReference type="OrthoDB" id="200954at2759"/>
<reference evidence="8 9" key="1">
    <citation type="submission" date="2019-08" db="EMBL/GenBank/DDBJ databases">
        <authorList>
            <person name="Alioto T."/>
            <person name="Alioto T."/>
            <person name="Gomez Garrido J."/>
        </authorList>
    </citation>
    <scope>NUCLEOTIDE SEQUENCE [LARGE SCALE GENOMIC DNA]</scope>
</reference>
<organism evidence="8 9">
    <name type="scientific">Cinara cedri</name>
    <dbReference type="NCBI Taxonomy" id="506608"/>
    <lineage>
        <taxon>Eukaryota</taxon>
        <taxon>Metazoa</taxon>
        <taxon>Ecdysozoa</taxon>
        <taxon>Arthropoda</taxon>
        <taxon>Hexapoda</taxon>
        <taxon>Insecta</taxon>
        <taxon>Pterygota</taxon>
        <taxon>Neoptera</taxon>
        <taxon>Paraneoptera</taxon>
        <taxon>Hemiptera</taxon>
        <taxon>Sternorrhyncha</taxon>
        <taxon>Aphidomorpha</taxon>
        <taxon>Aphidoidea</taxon>
        <taxon>Aphididae</taxon>
        <taxon>Lachninae</taxon>
        <taxon>Cinara</taxon>
    </lineage>
</organism>
<evidence type="ECO:0000313" key="8">
    <source>
        <dbReference type="EMBL" id="VVC25736.1"/>
    </source>
</evidence>
<keyword evidence="4 6" id="KW-1133">Transmembrane helix</keyword>
<dbReference type="PANTHER" id="PTHR12191:SF37">
    <property type="entry name" value="ZINC TRANSPORTER FOI"/>
    <property type="match status" value="1"/>
</dbReference>
<dbReference type="GO" id="GO:0140410">
    <property type="term" value="F:monoatomic cation:bicarbonate symporter activity"/>
    <property type="evidence" value="ECO:0007669"/>
    <property type="project" value="TreeGrafter"/>
</dbReference>
<dbReference type="Proteomes" id="UP000325440">
    <property type="component" value="Unassembled WGS sequence"/>
</dbReference>
<dbReference type="AlphaFoldDB" id="A0A5E4M2A2"/>
<comment type="subcellular location">
    <subcellularLocation>
        <location evidence="1">Membrane</location>
        <topology evidence="1">Multi-pass membrane protein</topology>
    </subcellularLocation>
</comment>
<evidence type="ECO:0000256" key="4">
    <source>
        <dbReference type="ARBA" id="ARBA00022989"/>
    </source>
</evidence>
<keyword evidence="7" id="KW-0732">Signal</keyword>
<evidence type="ECO:0000256" key="1">
    <source>
        <dbReference type="ARBA" id="ARBA00004141"/>
    </source>
</evidence>
<keyword evidence="5 6" id="KW-0472">Membrane</keyword>
<dbReference type="InterPro" id="IPR050799">
    <property type="entry name" value="ZIP_Transporter"/>
</dbReference>
<feature type="transmembrane region" description="Helical" evidence="6">
    <location>
        <begin position="344"/>
        <end position="364"/>
    </location>
</feature>
<dbReference type="GO" id="GO:0005886">
    <property type="term" value="C:plasma membrane"/>
    <property type="evidence" value="ECO:0007669"/>
    <property type="project" value="TreeGrafter"/>
</dbReference>
<evidence type="ECO:0000256" key="2">
    <source>
        <dbReference type="ARBA" id="ARBA00006939"/>
    </source>
</evidence>
<dbReference type="EMBL" id="CABPRJ010000019">
    <property type="protein sequence ID" value="VVC25736.1"/>
    <property type="molecule type" value="Genomic_DNA"/>
</dbReference>
<feature type="transmembrane region" description="Helical" evidence="6">
    <location>
        <begin position="384"/>
        <end position="404"/>
    </location>
</feature>
<sequence length="414" mass="45290">MSRGSRKTARAFLCWATAFAISATFRSACSAEPMDNCWRKVWSLTPPCTELNDGDGNGRLCISNSRCTNTSRPNTCTIEFISSDQNYPIRSMSISDGPELTQKPRRSTNAEAWIGGLLSVGVISLSGLVGGIFWPLLNDPKKKKTVMRLLLGLATGSLSSSAVFQLLPEAFKIPEAFPDYKYTALIMWLSLCGLYTIETLAGIFFYKEEKKIIVDELSPSLQLANGNTTEMKQISHGHSHKMNTKSNDDKSPISTLALLVLFGDSLHNVIDGMSIGAAFSENVTTGISISIAIACEEFPHEIGDFAILIQSGMSFRRALCFNFLSACTAFIGFIIGICLGNMEYSGFVFSFAGGLFLFITLTHLTPEMKNMVDENLTESKTSAYIGLLLQNIGMFIGATLMYIITFSGSINIQW</sequence>
<dbReference type="GO" id="GO:0071578">
    <property type="term" value="P:zinc ion import across plasma membrane"/>
    <property type="evidence" value="ECO:0007669"/>
    <property type="project" value="TreeGrafter"/>
</dbReference>
<gene>
    <name evidence="8" type="ORF">CINCED_3A000551</name>
</gene>
<keyword evidence="3 6" id="KW-0812">Transmembrane</keyword>
<dbReference type="GO" id="GO:0030003">
    <property type="term" value="P:intracellular monoatomic cation homeostasis"/>
    <property type="evidence" value="ECO:0007669"/>
    <property type="project" value="TreeGrafter"/>
</dbReference>
<evidence type="ECO:0000256" key="6">
    <source>
        <dbReference type="SAM" id="Phobius"/>
    </source>
</evidence>
<dbReference type="Pfam" id="PF02535">
    <property type="entry name" value="Zip"/>
    <property type="match status" value="1"/>
</dbReference>
<feature type="transmembrane region" description="Helical" evidence="6">
    <location>
        <begin position="112"/>
        <end position="137"/>
    </location>
</feature>
<evidence type="ECO:0000256" key="7">
    <source>
        <dbReference type="SAM" id="SignalP"/>
    </source>
</evidence>
<accession>A0A5E4M2A2</accession>
<keyword evidence="9" id="KW-1185">Reference proteome</keyword>
<feature type="transmembrane region" description="Helical" evidence="6">
    <location>
        <begin position="319"/>
        <end position="338"/>
    </location>
</feature>
<dbReference type="PANTHER" id="PTHR12191">
    <property type="entry name" value="SOLUTE CARRIER FAMILY 39"/>
    <property type="match status" value="1"/>
</dbReference>
<name>A0A5E4M2A2_9HEMI</name>
<feature type="transmembrane region" description="Helical" evidence="6">
    <location>
        <begin position="187"/>
        <end position="206"/>
    </location>
</feature>
<comment type="similarity">
    <text evidence="2">Belongs to the ZIP transporter (TC 2.A.5) family.</text>
</comment>
<evidence type="ECO:0000256" key="5">
    <source>
        <dbReference type="ARBA" id="ARBA00023136"/>
    </source>
</evidence>